<feature type="region of interest" description="Disordered" evidence="1">
    <location>
        <begin position="465"/>
        <end position="485"/>
    </location>
</feature>
<dbReference type="EMBL" id="JAAXPJ010000001">
    <property type="protein sequence ID" value="NKZ10386.1"/>
    <property type="molecule type" value="Genomic_DNA"/>
</dbReference>
<dbReference type="RefSeq" id="WP_044518905.1">
    <property type="nucleotide sequence ID" value="NZ_HG322951.1"/>
</dbReference>
<reference evidence="2 3" key="1">
    <citation type="submission" date="2020-04" db="EMBL/GenBank/DDBJ databases">
        <title>MicrobeNet Type strains.</title>
        <authorList>
            <person name="Nicholson A.C."/>
        </authorList>
    </citation>
    <scope>NUCLEOTIDE SEQUENCE [LARGE SCALE GENOMIC DNA]</scope>
    <source>
        <strain evidence="2 3">ATCC 700731</strain>
    </source>
</reference>
<dbReference type="AlphaFoldDB" id="A0A7X6RV70"/>
<feature type="compositionally biased region" description="Basic and acidic residues" evidence="1">
    <location>
        <begin position="472"/>
        <end position="482"/>
    </location>
</feature>
<comment type="caution">
    <text evidence="2">The sequence shown here is derived from an EMBL/GenBank/DDBJ whole genome shotgun (WGS) entry which is preliminary data.</text>
</comment>
<evidence type="ECO:0000313" key="3">
    <source>
        <dbReference type="Proteomes" id="UP000518188"/>
    </source>
</evidence>
<evidence type="ECO:0000256" key="1">
    <source>
        <dbReference type="SAM" id="MobiDB-lite"/>
    </source>
</evidence>
<accession>A0A7X6RV70</accession>
<organism evidence="2 3">
    <name type="scientific">Mycolicibacterium septicum DSM 44393</name>
    <dbReference type="NCBI Taxonomy" id="1341646"/>
    <lineage>
        <taxon>Bacteria</taxon>
        <taxon>Bacillati</taxon>
        <taxon>Actinomycetota</taxon>
        <taxon>Actinomycetes</taxon>
        <taxon>Mycobacteriales</taxon>
        <taxon>Mycobacteriaceae</taxon>
        <taxon>Mycolicibacterium</taxon>
    </lineage>
</organism>
<dbReference type="Proteomes" id="UP000518188">
    <property type="component" value="Unassembled WGS sequence"/>
</dbReference>
<evidence type="ECO:0000313" key="2">
    <source>
        <dbReference type="EMBL" id="NKZ10386.1"/>
    </source>
</evidence>
<protein>
    <submittedName>
        <fullName evidence="2">Uncharacterized protein</fullName>
    </submittedName>
</protein>
<name>A0A7X6RV70_9MYCO</name>
<proteinExistence type="predicted"/>
<sequence length="514" mass="57069">MLRAVVETFLDSLSEREFDAPLLAILATRGFYDIHYIHGAFEFGKDVIAKKKDPHSGDVFQYSIQSKAGNVSQSDWRTIRPQIEECEYNTRAHPSFDETLPRVAVLVTTGRLKGSAPIDAQEFKRSCQARGLAEFEIWDREDVLLWLSTDPSLGLTAADVQDDLIAVVSKIRNRDVTEPSLERFSRTWLVGEPDRIRLARASIEASILCNALRQTQRLDLAALMSLHLHRAAWRPLEGKDVARSTESESAIRLFISYSSEILNQVEPFLSDPLELLRTLMSPVAIATYSAACMRLLELLGLLALEADGELSSRASRAVIQLCANHPGSWRPPADQFAASLIPPVVVIANSDSHSAAMYLKSVSSWLLDRHDSRCNGLGLASLDENEQVAVERLLGGALESTELDRRRSSYVATVVLDLLLILGFDELYQAVLANVRALQIHPIITRANESDEKWIRGGGRVWPQSNIGYEDEGGKRPEHHSLEPPATASDTLLLSAVARSRHYPQAISELVHPV</sequence>
<gene>
    <name evidence="2" type="ORF">HGA11_05295</name>
</gene>